<sequence>MNTSMTQYSGGDTNITVQVTDSGVTASGGSTQDQKQLGQMIGNAVRAMIMKEKRQGGLLSK</sequence>
<reference evidence="2" key="1">
    <citation type="journal article" date="2020" name="MBio">
        <title>Horizontal gene transfer to a defensive symbiont with a reduced genome amongst a multipartite beetle microbiome.</title>
        <authorList>
            <person name="Waterworth S.C."/>
            <person name="Florez L.V."/>
            <person name="Rees E.R."/>
            <person name="Hertweck C."/>
            <person name="Kaltenpoth M."/>
            <person name="Kwan J.C."/>
        </authorList>
    </citation>
    <scope>NUCLEOTIDE SEQUENCE [LARGE SCALE GENOMIC DNA]</scope>
</reference>
<name>A0A833PDW2_ACIBZ</name>
<protein>
    <submittedName>
        <fullName evidence="1">Uncharacterized protein</fullName>
    </submittedName>
</protein>
<dbReference type="Proteomes" id="UP000490535">
    <property type="component" value="Unassembled WGS sequence"/>
</dbReference>
<dbReference type="EMBL" id="WNDP01000088">
    <property type="protein sequence ID" value="KAF1022696.1"/>
    <property type="molecule type" value="Genomic_DNA"/>
</dbReference>
<comment type="caution">
    <text evidence="1">The sequence shown here is derived from an EMBL/GenBank/DDBJ whole genome shotgun (WGS) entry which is preliminary data.</text>
</comment>
<gene>
    <name evidence="1" type="ORF">GAK29_03140</name>
</gene>
<proteinExistence type="predicted"/>
<evidence type="ECO:0000313" key="2">
    <source>
        <dbReference type="Proteomes" id="UP000490535"/>
    </source>
</evidence>
<dbReference type="AlphaFoldDB" id="A0A833PDW2"/>
<evidence type="ECO:0000313" key="1">
    <source>
        <dbReference type="EMBL" id="KAF1022696.1"/>
    </source>
</evidence>
<accession>A0A833PDW2</accession>
<organism evidence="1 2">
    <name type="scientific">Acinetobacter bereziniae</name>
    <name type="common">Acinetobacter genomosp. 10</name>
    <dbReference type="NCBI Taxonomy" id="106648"/>
    <lineage>
        <taxon>Bacteria</taxon>
        <taxon>Pseudomonadati</taxon>
        <taxon>Pseudomonadota</taxon>
        <taxon>Gammaproteobacteria</taxon>
        <taxon>Moraxellales</taxon>
        <taxon>Moraxellaceae</taxon>
        <taxon>Acinetobacter</taxon>
    </lineage>
</organism>